<dbReference type="InterPro" id="IPR012337">
    <property type="entry name" value="RNaseH-like_sf"/>
</dbReference>
<accession>A0AAE1E7C2</accession>
<gene>
    <name evidence="1" type="ORF">RRG08_006786</name>
</gene>
<protein>
    <recommendedName>
        <fullName evidence="3">Integrase catalytic domain-containing protein</fullName>
    </recommendedName>
</protein>
<dbReference type="InterPro" id="IPR036397">
    <property type="entry name" value="RNaseH_sf"/>
</dbReference>
<dbReference type="EMBL" id="JAWDGP010000900">
    <property type="protein sequence ID" value="KAK3796215.1"/>
    <property type="molecule type" value="Genomic_DNA"/>
</dbReference>
<sequence>MHNQKGIVERFNGTLKNMLYKLPADKPHTWDKLIPAVLFAFEEIPNTITSYLPFTLMYDRQVRGPADTIADFWSDSDNIIEEYTFVHDYANKLYHDMIKACEIAAENPKTKLAEYRETRTHMLDT</sequence>
<dbReference type="AlphaFoldDB" id="A0AAE1E7C2"/>
<proteinExistence type="predicted"/>
<dbReference type="SUPFAM" id="SSF53098">
    <property type="entry name" value="Ribonuclease H-like"/>
    <property type="match status" value="1"/>
</dbReference>
<evidence type="ECO:0000313" key="2">
    <source>
        <dbReference type="Proteomes" id="UP001283361"/>
    </source>
</evidence>
<evidence type="ECO:0008006" key="3">
    <source>
        <dbReference type="Google" id="ProtNLM"/>
    </source>
</evidence>
<organism evidence="1 2">
    <name type="scientific">Elysia crispata</name>
    <name type="common">lettuce slug</name>
    <dbReference type="NCBI Taxonomy" id="231223"/>
    <lineage>
        <taxon>Eukaryota</taxon>
        <taxon>Metazoa</taxon>
        <taxon>Spiralia</taxon>
        <taxon>Lophotrochozoa</taxon>
        <taxon>Mollusca</taxon>
        <taxon>Gastropoda</taxon>
        <taxon>Heterobranchia</taxon>
        <taxon>Euthyneura</taxon>
        <taxon>Panpulmonata</taxon>
        <taxon>Sacoglossa</taxon>
        <taxon>Placobranchoidea</taxon>
        <taxon>Plakobranchidae</taxon>
        <taxon>Elysia</taxon>
    </lineage>
</organism>
<dbReference type="Gene3D" id="3.30.420.10">
    <property type="entry name" value="Ribonuclease H-like superfamily/Ribonuclease H"/>
    <property type="match status" value="1"/>
</dbReference>
<name>A0AAE1E7C2_9GAST</name>
<dbReference type="Proteomes" id="UP001283361">
    <property type="component" value="Unassembled WGS sequence"/>
</dbReference>
<reference evidence="1" key="1">
    <citation type="journal article" date="2023" name="G3 (Bethesda)">
        <title>A reference genome for the long-term kleptoplast-retaining sea slug Elysia crispata morphotype clarki.</title>
        <authorList>
            <person name="Eastman K.E."/>
            <person name="Pendleton A.L."/>
            <person name="Shaikh M.A."/>
            <person name="Suttiyut T."/>
            <person name="Ogas R."/>
            <person name="Tomko P."/>
            <person name="Gavelis G."/>
            <person name="Widhalm J.R."/>
            <person name="Wisecaver J.H."/>
        </authorList>
    </citation>
    <scope>NUCLEOTIDE SEQUENCE</scope>
    <source>
        <strain evidence="1">ECLA1</strain>
    </source>
</reference>
<keyword evidence="2" id="KW-1185">Reference proteome</keyword>
<dbReference type="GO" id="GO:0003676">
    <property type="term" value="F:nucleic acid binding"/>
    <property type="evidence" value="ECO:0007669"/>
    <property type="project" value="InterPro"/>
</dbReference>
<comment type="caution">
    <text evidence="1">The sequence shown here is derived from an EMBL/GenBank/DDBJ whole genome shotgun (WGS) entry which is preliminary data.</text>
</comment>
<evidence type="ECO:0000313" key="1">
    <source>
        <dbReference type="EMBL" id="KAK3796215.1"/>
    </source>
</evidence>